<dbReference type="Pfam" id="PF04519">
    <property type="entry name" value="Bactofilin"/>
    <property type="match status" value="1"/>
</dbReference>
<dbReference type="PANTHER" id="PTHR35024:SF4">
    <property type="entry name" value="POLYMER-FORMING CYTOSKELETAL PROTEIN"/>
    <property type="match status" value="1"/>
</dbReference>
<keyword evidence="3" id="KW-1185">Reference proteome</keyword>
<organism evidence="2 3">
    <name type="scientific">Falsirhodobacter algicola</name>
    <dbReference type="NCBI Taxonomy" id="2692330"/>
    <lineage>
        <taxon>Bacteria</taxon>
        <taxon>Pseudomonadati</taxon>
        <taxon>Pseudomonadota</taxon>
        <taxon>Alphaproteobacteria</taxon>
        <taxon>Rhodobacterales</taxon>
        <taxon>Paracoccaceae</taxon>
        <taxon>Falsirhodobacter</taxon>
    </lineage>
</organism>
<dbReference type="InterPro" id="IPR007607">
    <property type="entry name" value="BacA/B"/>
</dbReference>
<geneLocation type="plasmid" evidence="2 3">
    <name>unnamed1</name>
</geneLocation>
<accession>A0A8J8MVC3</accession>
<dbReference type="PANTHER" id="PTHR35024">
    <property type="entry name" value="HYPOTHETICAL CYTOSOLIC PROTEIN"/>
    <property type="match status" value="1"/>
</dbReference>
<name>A0A8J8MVC3_9RHOB</name>
<protein>
    <submittedName>
        <fullName evidence="2">Polymer-forming cytoskeletal protein</fullName>
    </submittedName>
</protein>
<evidence type="ECO:0000313" key="3">
    <source>
        <dbReference type="Proteomes" id="UP000679284"/>
    </source>
</evidence>
<proteinExistence type="inferred from homology"/>
<dbReference type="Proteomes" id="UP000679284">
    <property type="component" value="Plasmid unnamed1"/>
</dbReference>
<dbReference type="RefSeq" id="WP_211785245.1">
    <property type="nucleotide sequence ID" value="NZ_CP047290.1"/>
</dbReference>
<evidence type="ECO:0000256" key="1">
    <source>
        <dbReference type="ARBA" id="ARBA00044755"/>
    </source>
</evidence>
<keyword evidence="2" id="KW-0614">Plasmid</keyword>
<dbReference type="AlphaFoldDB" id="A0A8J8MVC3"/>
<gene>
    <name evidence="2" type="ORF">GR316_12000</name>
</gene>
<sequence length="113" mass="11813">MNSPADSRSNAAKSVLSSDLRIKGDISSDGAVEILGHVEGTVNARALLVGVDGTLNGTVSAETVEVRGTLEGRISCVNLTLRAHARVTADVTYRMAVIESGATVQGRFTRDKT</sequence>
<dbReference type="EMBL" id="CP047290">
    <property type="protein sequence ID" value="QUS37101.1"/>
    <property type="molecule type" value="Genomic_DNA"/>
</dbReference>
<comment type="similarity">
    <text evidence="1">Belongs to the bactofilin family.</text>
</comment>
<evidence type="ECO:0000313" key="2">
    <source>
        <dbReference type="EMBL" id="QUS37101.1"/>
    </source>
</evidence>
<reference evidence="2" key="1">
    <citation type="submission" date="2020-01" db="EMBL/GenBank/DDBJ databases">
        <authorList>
            <person name="Yang Y."/>
            <person name="Kwon Y.M."/>
        </authorList>
    </citation>
    <scope>NUCLEOTIDE SEQUENCE</scope>
    <source>
        <strain evidence="2">PG104</strain>
        <plasmid evidence="2">unnamed1</plasmid>
    </source>
</reference>
<dbReference type="KEGG" id="fap:GR316_12000"/>